<dbReference type="SUPFAM" id="SSF55383">
    <property type="entry name" value="Copper amine oxidase, domain N"/>
    <property type="match status" value="1"/>
</dbReference>
<dbReference type="RefSeq" id="WP_007062699.1">
    <property type="nucleotide sequence ID" value="NZ_ACVI01000078.1"/>
</dbReference>
<dbReference type="eggNOG" id="COG5298">
    <property type="taxonomic scope" value="Bacteria"/>
</dbReference>
<dbReference type="STRING" id="536227.Ccar_18205"/>
<dbReference type="InterPro" id="IPR036582">
    <property type="entry name" value="Mao_N_sf"/>
</dbReference>
<proteinExistence type="predicted"/>
<evidence type="ECO:0000313" key="3">
    <source>
        <dbReference type="Proteomes" id="UP000004198"/>
    </source>
</evidence>
<evidence type="ECO:0000313" key="2">
    <source>
        <dbReference type="EMBL" id="EET85712.1"/>
    </source>
</evidence>
<feature type="domain" description="Copper amine oxidase-like N-terminal" evidence="1">
    <location>
        <begin position="57"/>
        <end position="159"/>
    </location>
</feature>
<protein>
    <submittedName>
        <fullName evidence="2">Copper amine oxidase domain protein</fullName>
    </submittedName>
</protein>
<accession>C6PYE7</accession>
<dbReference type="EMBL" id="ACVI01000078">
    <property type="protein sequence ID" value="EET85712.1"/>
    <property type="molecule type" value="Genomic_DNA"/>
</dbReference>
<dbReference type="Proteomes" id="UP000004198">
    <property type="component" value="Unassembled WGS sequence"/>
</dbReference>
<reference evidence="2 3" key="1">
    <citation type="submission" date="2009-06" db="EMBL/GenBank/DDBJ databases">
        <title>The draft genome of Clostridium carboxidivorans P7.</title>
        <authorList>
            <consortium name="US DOE Joint Genome Institute (JGI-PGF)"/>
            <person name="Lucas S."/>
            <person name="Copeland A."/>
            <person name="Lapidus A."/>
            <person name="Glavina del Rio T."/>
            <person name="Tice H."/>
            <person name="Bruce D."/>
            <person name="Goodwin L."/>
            <person name="Pitluck S."/>
            <person name="Larimer F."/>
            <person name="Land M.L."/>
            <person name="Hauser L."/>
            <person name="Hemme C.L."/>
        </authorList>
    </citation>
    <scope>NUCLEOTIDE SEQUENCE [LARGE SCALE GENOMIC DNA]</scope>
    <source>
        <strain evidence="2 3">P7</strain>
    </source>
</reference>
<dbReference type="AlphaFoldDB" id="C6PYE7"/>
<name>C6PYE7_9CLOT</name>
<gene>
    <name evidence="2" type="ORF">CcarbDRAFT_3814</name>
</gene>
<keyword evidence="3" id="KW-1185">Reference proteome</keyword>
<dbReference type="GO" id="GO:0005975">
    <property type="term" value="P:carbohydrate metabolic process"/>
    <property type="evidence" value="ECO:0007669"/>
    <property type="project" value="InterPro"/>
</dbReference>
<dbReference type="Pfam" id="PF07833">
    <property type="entry name" value="Cu_amine_oxidN1"/>
    <property type="match status" value="1"/>
</dbReference>
<dbReference type="PATRIC" id="fig|536227.13.peg.3825"/>
<organism evidence="2 3">
    <name type="scientific">Clostridium carboxidivorans P7</name>
    <dbReference type="NCBI Taxonomy" id="536227"/>
    <lineage>
        <taxon>Bacteria</taxon>
        <taxon>Bacillati</taxon>
        <taxon>Bacillota</taxon>
        <taxon>Clostridia</taxon>
        <taxon>Eubacteriales</taxon>
        <taxon>Clostridiaceae</taxon>
        <taxon>Clostridium</taxon>
    </lineage>
</organism>
<dbReference type="KEGG" id="cck:Ccar_18205"/>
<dbReference type="InterPro" id="IPR011330">
    <property type="entry name" value="Glyco_hydro/deAcase_b/a-brl"/>
</dbReference>
<comment type="caution">
    <text evidence="2">The sequence shown here is derived from an EMBL/GenBank/DDBJ whole genome shotgun (WGS) entry which is preliminary data.</text>
</comment>
<dbReference type="InterPro" id="IPR012854">
    <property type="entry name" value="Cu_amine_oxidase-like_N"/>
</dbReference>
<sequence length="449" mass="52370">MKKIFKNKLVMVITIFFLLFIFSIKFVSSEILNRNKENISNFKGLDMKKDSILINFENKALNLGLPIYVENNRYYLPLSEITEKVGGKVVIENGLANINLKNDNIKIDSINKKFTVNKEQYDLKRKAIIQDNVLYVSMIDFTKIFNLKTYWDIQNKTIFFYKNRDKVGLSEEKHGNKAALIRLEDITAGGIYSSNEALEKLRVIADYLYKQNIPFHVAWVPRYVKPCDNIDNDISESYSMYNADFLFTLDYFVDKNGVIGLHGYTHQYGNTTSVDGLEFHRSKSDNIPEDKSYSTERINKALNCAEKLGIKCDFFETPHYGILKNQLSSVEEKFSYIYEPYSEDGGATCCEHIFKTNSNGKKVIYIPTPLDYVDGKKDCSNMLKKIRKLNQNLLGSFFYHPYIEFEDIKIDRGEDGYPYYNYSEQSVLHNIINQLQRQNYKFYKINDIK</sequence>
<dbReference type="InterPro" id="IPR018763">
    <property type="entry name" value="DUF2334"/>
</dbReference>
<dbReference type="OrthoDB" id="2339428at2"/>
<evidence type="ECO:0000259" key="1">
    <source>
        <dbReference type="Pfam" id="PF07833"/>
    </source>
</evidence>
<dbReference type="Pfam" id="PF10096">
    <property type="entry name" value="DUF2334"/>
    <property type="match status" value="1"/>
</dbReference>
<dbReference type="SUPFAM" id="SSF88713">
    <property type="entry name" value="Glycoside hydrolase/deacetylase"/>
    <property type="match status" value="1"/>
</dbReference>